<keyword evidence="1" id="KW-1185">Reference proteome</keyword>
<dbReference type="OrthoDB" id="5866796at2759"/>
<dbReference type="PANTHER" id="PTHR47331:SF1">
    <property type="entry name" value="GAG-LIKE PROTEIN"/>
    <property type="match status" value="1"/>
</dbReference>
<dbReference type="WBParaSite" id="HCON_00016090-00001">
    <property type="protein sequence ID" value="HCON_00016090-00001"/>
    <property type="gene ID" value="HCON_00016090"/>
</dbReference>
<dbReference type="InterPro" id="IPR043502">
    <property type="entry name" value="DNA/RNA_pol_sf"/>
</dbReference>
<proteinExistence type="predicted"/>
<dbReference type="SUPFAM" id="SSF56672">
    <property type="entry name" value="DNA/RNA polymerases"/>
    <property type="match status" value="1"/>
</dbReference>
<accession>A0A7I4XWL1</accession>
<reference evidence="2" key="1">
    <citation type="submission" date="2020-12" db="UniProtKB">
        <authorList>
            <consortium name="WormBaseParasite"/>
        </authorList>
    </citation>
    <scope>IDENTIFICATION</scope>
    <source>
        <strain evidence="2">MHco3</strain>
    </source>
</reference>
<evidence type="ECO:0000313" key="2">
    <source>
        <dbReference type="WBParaSite" id="HCON_00016090-00001"/>
    </source>
</evidence>
<dbReference type="AlphaFoldDB" id="A0A7I4XWL1"/>
<sequence>MDPLDTYSINTISAEVPQNEQENWDQYWAIETADTEQFGGSENEAGRETDKKVWQQFNETIERRADGYYVRLPWKELVPHLPDNKALAYQRLVNVYAALSKNEPLLREYNNVFQDQLAQQVIEVVNEDDHNGGVQIHYIPHQPVITPHKTTTKLRVVFDASSHYKGCPSLNDVLDRGPVILPLLYGILLRFRMGEIAIISDIEKAFLQVRLQEQDRDATRCLWLRDYQLPPSKSNIVTYRFT</sequence>
<organism evidence="1 2">
    <name type="scientific">Haemonchus contortus</name>
    <name type="common">Barber pole worm</name>
    <dbReference type="NCBI Taxonomy" id="6289"/>
    <lineage>
        <taxon>Eukaryota</taxon>
        <taxon>Metazoa</taxon>
        <taxon>Ecdysozoa</taxon>
        <taxon>Nematoda</taxon>
        <taxon>Chromadorea</taxon>
        <taxon>Rhabditida</taxon>
        <taxon>Rhabditina</taxon>
        <taxon>Rhabditomorpha</taxon>
        <taxon>Strongyloidea</taxon>
        <taxon>Trichostrongylidae</taxon>
        <taxon>Haemonchus</taxon>
    </lineage>
</organism>
<dbReference type="OMA" id="DEICESH"/>
<dbReference type="Proteomes" id="UP000025227">
    <property type="component" value="Unplaced"/>
</dbReference>
<name>A0A7I4XWL1_HAECO</name>
<protein>
    <submittedName>
        <fullName evidence="2">Uncharacterized protein</fullName>
    </submittedName>
</protein>
<dbReference type="PANTHER" id="PTHR47331">
    <property type="entry name" value="PHD-TYPE DOMAIN-CONTAINING PROTEIN"/>
    <property type="match status" value="1"/>
</dbReference>
<evidence type="ECO:0000313" key="1">
    <source>
        <dbReference type="Proteomes" id="UP000025227"/>
    </source>
</evidence>